<sequence length="146" mass="15495">MAAAGTGPRDGPVPGGAPGGAEPPKRSGPIEPWDRFTRARATEDTMPAGFGHAPFFDLSSSADKGRFRVHDARGFAPESMRRAAHPAEAGMVLLLGTRPASHAEYPGAEQVITLMFDRAVFSEAAAEKWWNANREWAVGTAPLRGA</sequence>
<accession>A0A7S2D128</accession>
<feature type="region of interest" description="Disordered" evidence="1">
    <location>
        <begin position="1"/>
        <end position="36"/>
    </location>
</feature>
<dbReference type="AlphaFoldDB" id="A0A7S2D128"/>
<name>A0A7S2D128_9STRA</name>
<dbReference type="EMBL" id="HBGT01027494">
    <property type="protein sequence ID" value="CAD9439155.1"/>
    <property type="molecule type" value="Transcribed_RNA"/>
</dbReference>
<evidence type="ECO:0000313" key="2">
    <source>
        <dbReference type="EMBL" id="CAD9439155.1"/>
    </source>
</evidence>
<organism evidence="2">
    <name type="scientific">Florenciella parvula</name>
    <dbReference type="NCBI Taxonomy" id="236787"/>
    <lineage>
        <taxon>Eukaryota</taxon>
        <taxon>Sar</taxon>
        <taxon>Stramenopiles</taxon>
        <taxon>Ochrophyta</taxon>
        <taxon>Dictyochophyceae</taxon>
        <taxon>Florenciellales</taxon>
        <taxon>Florenciella</taxon>
    </lineage>
</organism>
<evidence type="ECO:0000256" key="1">
    <source>
        <dbReference type="SAM" id="MobiDB-lite"/>
    </source>
</evidence>
<reference evidence="2" key="1">
    <citation type="submission" date="2021-01" db="EMBL/GenBank/DDBJ databases">
        <authorList>
            <person name="Corre E."/>
            <person name="Pelletier E."/>
            <person name="Niang G."/>
            <person name="Scheremetjew M."/>
            <person name="Finn R."/>
            <person name="Kale V."/>
            <person name="Holt S."/>
            <person name="Cochrane G."/>
            <person name="Meng A."/>
            <person name="Brown T."/>
            <person name="Cohen L."/>
        </authorList>
    </citation>
    <scope>NUCLEOTIDE SEQUENCE</scope>
    <source>
        <strain evidence="2">RCC1693</strain>
    </source>
</reference>
<proteinExistence type="predicted"/>
<protein>
    <submittedName>
        <fullName evidence="2">Uncharacterized protein</fullName>
    </submittedName>
</protein>
<gene>
    <name evidence="2" type="ORF">FPAR1323_LOCUS14302</name>
</gene>